<dbReference type="EMBL" id="BAAATL010000013">
    <property type="protein sequence ID" value="GAA2484265.1"/>
    <property type="molecule type" value="Genomic_DNA"/>
</dbReference>
<reference evidence="3 4" key="1">
    <citation type="journal article" date="2019" name="Int. J. Syst. Evol. Microbiol.">
        <title>The Global Catalogue of Microorganisms (GCM) 10K type strain sequencing project: providing services to taxonomists for standard genome sequencing and annotation.</title>
        <authorList>
            <consortium name="The Broad Institute Genomics Platform"/>
            <consortium name="The Broad Institute Genome Sequencing Center for Infectious Disease"/>
            <person name="Wu L."/>
            <person name="Ma J."/>
        </authorList>
    </citation>
    <scope>NUCLEOTIDE SEQUENCE [LARGE SCALE GENOMIC DNA]</scope>
    <source>
        <strain evidence="3 4">JCM 6923</strain>
    </source>
</reference>
<feature type="compositionally biased region" description="Basic residues" evidence="1">
    <location>
        <begin position="368"/>
        <end position="381"/>
    </location>
</feature>
<dbReference type="Proteomes" id="UP001501721">
    <property type="component" value="Unassembled WGS sequence"/>
</dbReference>
<name>A0ABN3LH62_9ACTN</name>
<feature type="compositionally biased region" description="Gly residues" evidence="1">
    <location>
        <begin position="334"/>
        <end position="346"/>
    </location>
</feature>
<organism evidence="3 4">
    <name type="scientific">Streptomyces graminearus</name>
    <dbReference type="NCBI Taxonomy" id="284030"/>
    <lineage>
        <taxon>Bacteria</taxon>
        <taxon>Bacillati</taxon>
        <taxon>Actinomycetota</taxon>
        <taxon>Actinomycetes</taxon>
        <taxon>Kitasatosporales</taxon>
        <taxon>Streptomycetaceae</taxon>
        <taxon>Streptomyces</taxon>
    </lineage>
</organism>
<evidence type="ECO:0000256" key="2">
    <source>
        <dbReference type="SAM" id="Phobius"/>
    </source>
</evidence>
<dbReference type="RefSeq" id="WP_346077461.1">
    <property type="nucleotide sequence ID" value="NZ_BAAATL010000013.1"/>
</dbReference>
<sequence length="397" mass="39278">MADEQDKWLNPETAERLLDGEPLEAVDPATRDQAERLARVLDALSAQAAPAAIELPGEQAALAAFRKAREAAADERTAALAAAAPDRRTGAGGAGAHGHGAGARGHDAGLVRIGAPTRTGAAARRPRWGRPVRLALAAVVAAGTLGGVAMAAGGVLSTPFDVEKPGPAVTATADNSARPPASATPQASGGLQVPGGGADPGPGDGSEHAGATDGRTGTSAPPSTSAAPGGGRWNGALTACRDLRSGSGLNADRRRALENLAGGSARLTQYCKLVLTAGDHLVGNPAQGKGREGRDYGGQGPDQGQGGQGRGSGQGGNGQGGDGKGGDDESHPGTGHGNGRGNGHGDTFGKVRIRHRGPAAPAPAPPHAPRRTPPHAPRGHGRSVSATVPQPAPTSTR</sequence>
<evidence type="ECO:0000256" key="1">
    <source>
        <dbReference type="SAM" id="MobiDB-lite"/>
    </source>
</evidence>
<evidence type="ECO:0000313" key="3">
    <source>
        <dbReference type="EMBL" id="GAA2484265.1"/>
    </source>
</evidence>
<keyword evidence="2" id="KW-0812">Transmembrane</keyword>
<feature type="compositionally biased region" description="Gly residues" evidence="1">
    <location>
        <begin position="90"/>
        <end position="103"/>
    </location>
</feature>
<protein>
    <recommendedName>
        <fullName evidence="5">Extensin</fullName>
    </recommendedName>
</protein>
<accession>A0ABN3LH62</accession>
<keyword evidence="2" id="KW-0472">Membrane</keyword>
<feature type="compositionally biased region" description="Gly residues" evidence="1">
    <location>
        <begin position="296"/>
        <end position="323"/>
    </location>
</feature>
<feature type="region of interest" description="Disordered" evidence="1">
    <location>
        <begin position="281"/>
        <end position="397"/>
    </location>
</feature>
<feature type="region of interest" description="Disordered" evidence="1">
    <location>
        <begin position="83"/>
        <end position="107"/>
    </location>
</feature>
<feature type="transmembrane region" description="Helical" evidence="2">
    <location>
        <begin position="134"/>
        <end position="156"/>
    </location>
</feature>
<proteinExistence type="predicted"/>
<feature type="region of interest" description="Disordered" evidence="1">
    <location>
        <begin position="1"/>
        <end position="31"/>
    </location>
</feature>
<feature type="compositionally biased region" description="Polar residues" evidence="1">
    <location>
        <begin position="215"/>
        <end position="226"/>
    </location>
</feature>
<evidence type="ECO:0008006" key="5">
    <source>
        <dbReference type="Google" id="ProtNLM"/>
    </source>
</evidence>
<feature type="compositionally biased region" description="Basic and acidic residues" evidence="1">
    <location>
        <begin position="1"/>
        <end position="19"/>
    </location>
</feature>
<evidence type="ECO:0000313" key="4">
    <source>
        <dbReference type="Proteomes" id="UP001501721"/>
    </source>
</evidence>
<comment type="caution">
    <text evidence="3">The sequence shown here is derived from an EMBL/GenBank/DDBJ whole genome shotgun (WGS) entry which is preliminary data.</text>
</comment>
<keyword evidence="4" id="KW-1185">Reference proteome</keyword>
<feature type="compositionally biased region" description="Gly residues" evidence="1">
    <location>
        <begin position="192"/>
        <end position="204"/>
    </location>
</feature>
<gene>
    <name evidence="3" type="ORF">GCM10010422_31890</name>
</gene>
<feature type="compositionally biased region" description="Polar residues" evidence="1">
    <location>
        <begin position="384"/>
        <end position="397"/>
    </location>
</feature>
<feature type="region of interest" description="Disordered" evidence="1">
    <location>
        <begin position="166"/>
        <end position="234"/>
    </location>
</feature>
<keyword evidence="2" id="KW-1133">Transmembrane helix</keyword>